<reference evidence="8 9" key="2">
    <citation type="submission" date="2020-04" db="EMBL/GenBank/DDBJ databases">
        <title>The Epidemiology and Molecular Characteristics of Linezolid-Resistant Staphylococcus capitis in Huashan Hospital, Shanghai.</title>
        <authorList>
            <person name="Ding L."/>
            <person name="Li P."/>
            <person name="Yang Y."/>
            <person name="Lin D."/>
            <person name="Xu X."/>
        </authorList>
    </citation>
    <scope>NUCLEOTIDE SEQUENCE [LARGE SCALE GENOMIC DNA]</scope>
    <source>
        <strain evidence="5 9">12-86</strain>
        <strain evidence="4 8">17-84</strain>
    </source>
</reference>
<dbReference type="EMBL" id="SCHC01000001">
    <property type="protein sequence ID" value="TBW77677.1"/>
    <property type="molecule type" value="Genomic_DNA"/>
</dbReference>
<feature type="compositionally biased region" description="Basic and acidic residues" evidence="1">
    <location>
        <begin position="29"/>
        <end position="49"/>
    </location>
</feature>
<dbReference type="EMBL" id="JABBLX010000008">
    <property type="protein sequence ID" value="NMK97300.1"/>
    <property type="molecule type" value="Genomic_DNA"/>
</dbReference>
<protein>
    <submittedName>
        <fullName evidence="4">DM13 domain-containing protein</fullName>
    </submittedName>
</protein>
<evidence type="ECO:0000256" key="1">
    <source>
        <dbReference type="SAM" id="MobiDB-lite"/>
    </source>
</evidence>
<evidence type="ECO:0000313" key="9">
    <source>
        <dbReference type="Proteomes" id="UP000550736"/>
    </source>
</evidence>
<dbReference type="PROSITE" id="PS51257">
    <property type="entry name" value="PROKAR_LIPOPROTEIN"/>
    <property type="match status" value="1"/>
</dbReference>
<dbReference type="EMBL" id="JABBMI010000057">
    <property type="protein sequence ID" value="NMK54143.1"/>
    <property type="molecule type" value="Genomic_DNA"/>
</dbReference>
<dbReference type="InterPro" id="IPR019545">
    <property type="entry name" value="DM13_domain"/>
</dbReference>
<dbReference type="Proteomes" id="UP000538955">
    <property type="component" value="Unassembled WGS sequence"/>
</dbReference>
<evidence type="ECO:0000313" key="6">
    <source>
        <dbReference type="EMBL" id="TBW77677.1"/>
    </source>
</evidence>
<feature type="domain" description="DM13" evidence="3">
    <location>
        <begin position="53"/>
        <end position="145"/>
    </location>
</feature>
<feature type="region of interest" description="Disordered" evidence="1">
    <location>
        <begin position="24"/>
        <end position="58"/>
    </location>
</feature>
<evidence type="ECO:0000259" key="3">
    <source>
        <dbReference type="PROSITE" id="PS51549"/>
    </source>
</evidence>
<comment type="caution">
    <text evidence="6">The sequence shown here is derived from an EMBL/GenBank/DDBJ whole genome shotgun (WGS) entry which is preliminary data.</text>
</comment>
<keyword evidence="8" id="KW-1185">Reference proteome</keyword>
<name>A0A7X9W9S4_STACP</name>
<dbReference type="Proteomes" id="UP000550736">
    <property type="component" value="Unassembled WGS sequence"/>
</dbReference>
<sequence>MNTKYLLAVSAIVTSLTLGACGNSNSNNEHAHDKDKQQEESKVKTDKSKKLSGTFKSKNGEKVEGTAKIENGKLMLKDYKSSKGPDLYVYLTKDGNIKSGKKISTVDYNKSQQTFNLKNIDLNKYNEVTIYCEKAHVIFGGAKLK</sequence>
<dbReference type="RefSeq" id="WP_030059103.1">
    <property type="nucleotide sequence ID" value="NZ_AP014956.1"/>
</dbReference>
<evidence type="ECO:0000313" key="5">
    <source>
        <dbReference type="EMBL" id="NMK97300.1"/>
    </source>
</evidence>
<dbReference type="Pfam" id="PF10517">
    <property type="entry name" value="DM13"/>
    <property type="match status" value="1"/>
</dbReference>
<keyword evidence="2" id="KW-0732">Signal</keyword>
<feature type="chain" id="PRO_5044662204" evidence="2">
    <location>
        <begin position="21"/>
        <end position="145"/>
    </location>
</feature>
<evidence type="ECO:0000313" key="7">
    <source>
        <dbReference type="Proteomes" id="UP000291949"/>
    </source>
</evidence>
<evidence type="ECO:0000256" key="2">
    <source>
        <dbReference type="SAM" id="SignalP"/>
    </source>
</evidence>
<gene>
    <name evidence="6" type="ORF">EQ811_00995</name>
    <name evidence="5" type="ORF">HHM13_04185</name>
    <name evidence="4" type="ORF">HHM24_05160</name>
</gene>
<evidence type="ECO:0000313" key="8">
    <source>
        <dbReference type="Proteomes" id="UP000538955"/>
    </source>
</evidence>
<feature type="signal peptide" evidence="2">
    <location>
        <begin position="1"/>
        <end position="20"/>
    </location>
</feature>
<dbReference type="Proteomes" id="UP000291949">
    <property type="component" value="Unassembled WGS sequence"/>
</dbReference>
<dbReference type="PROSITE" id="PS51549">
    <property type="entry name" value="DM13"/>
    <property type="match status" value="1"/>
</dbReference>
<dbReference type="AlphaFoldDB" id="A0A7X9W9S4"/>
<reference evidence="6 7" key="1">
    <citation type="journal article" date="2019" name="Sci. Transl. Med.">
        <title>Quorum sensing between bacterial species on the skin protects against epidermal injury in atopic dermatitis.</title>
        <authorList>
            <person name="Williams M.R."/>
        </authorList>
    </citation>
    <scope>NUCLEOTIDE SEQUENCE [LARGE SCALE GENOMIC DNA]</scope>
    <source>
        <strain evidence="6 7">H8</strain>
    </source>
</reference>
<evidence type="ECO:0000313" key="4">
    <source>
        <dbReference type="EMBL" id="NMK54143.1"/>
    </source>
</evidence>
<proteinExistence type="predicted"/>
<accession>A0A7X9W9S4</accession>
<organism evidence="6 7">
    <name type="scientific">Staphylococcus capitis</name>
    <dbReference type="NCBI Taxonomy" id="29388"/>
    <lineage>
        <taxon>Bacteria</taxon>
        <taxon>Bacillati</taxon>
        <taxon>Bacillota</taxon>
        <taxon>Bacilli</taxon>
        <taxon>Bacillales</taxon>
        <taxon>Staphylococcaceae</taxon>
        <taxon>Staphylococcus</taxon>
    </lineage>
</organism>